<organism evidence="4 5">
    <name type="scientific">Zhongshania aliphaticivorans</name>
    <dbReference type="NCBI Taxonomy" id="1470434"/>
    <lineage>
        <taxon>Bacteria</taxon>
        <taxon>Pseudomonadati</taxon>
        <taxon>Pseudomonadota</taxon>
        <taxon>Gammaproteobacteria</taxon>
        <taxon>Cellvibrionales</taxon>
        <taxon>Spongiibacteraceae</taxon>
        <taxon>Zhongshania</taxon>
    </lineage>
</organism>
<protein>
    <recommendedName>
        <fullName evidence="3">Urease accessory protein UreF</fullName>
    </recommendedName>
</protein>
<evidence type="ECO:0000256" key="1">
    <source>
        <dbReference type="ARBA" id="ARBA00022988"/>
    </source>
</evidence>
<dbReference type="PANTHER" id="PTHR33620">
    <property type="entry name" value="UREASE ACCESSORY PROTEIN F"/>
    <property type="match status" value="1"/>
</dbReference>
<keyword evidence="1 3" id="KW-0996">Nickel insertion</keyword>
<dbReference type="HAMAP" id="MF_01385">
    <property type="entry name" value="UreF"/>
    <property type="match status" value="1"/>
</dbReference>
<dbReference type="InterPro" id="IPR002639">
    <property type="entry name" value="UreF"/>
</dbReference>
<comment type="subunit">
    <text evidence="3">UreD, UreF and UreG form a complex that acts as a GTP-hydrolysis-dependent molecular chaperone, activating the urease apoprotein by helping to assemble the nickel containing metallocenter of UreC. The UreE protein probably delivers the nickel.</text>
</comment>
<comment type="function">
    <text evidence="3">Required for maturation of urease via the functional incorporation of the urease nickel metallocenter.</text>
</comment>
<name>A0A127M124_9GAMM</name>
<reference evidence="4 5" key="1">
    <citation type="submission" date="2015-12" db="EMBL/GenBank/DDBJ databases">
        <authorList>
            <person name="Shamseldin A."/>
            <person name="Moawad H."/>
            <person name="Abd El-Rahim W.M."/>
            <person name="Sadowsky M.J."/>
        </authorList>
    </citation>
    <scope>NUCLEOTIDE SEQUENCE [LARGE SCALE GENOMIC DNA]</scope>
    <source>
        <strain evidence="4 5">SM2</strain>
    </source>
</reference>
<comment type="similarity">
    <text evidence="3">Belongs to the UreF family.</text>
</comment>
<dbReference type="RefSeq" id="WP_062382437.1">
    <property type="nucleotide sequence ID" value="NZ_CP014544.1"/>
</dbReference>
<evidence type="ECO:0000256" key="3">
    <source>
        <dbReference type="HAMAP-Rule" id="MF_01385"/>
    </source>
</evidence>
<dbReference type="InterPro" id="IPR038277">
    <property type="entry name" value="UreF_sf"/>
</dbReference>
<dbReference type="GO" id="GO:0005737">
    <property type="term" value="C:cytoplasm"/>
    <property type="evidence" value="ECO:0007669"/>
    <property type="project" value="UniProtKB-SubCell"/>
</dbReference>
<keyword evidence="2 3" id="KW-0143">Chaperone</keyword>
<keyword evidence="3" id="KW-0963">Cytoplasm</keyword>
<dbReference type="STRING" id="1470434.AZF00_00845"/>
<evidence type="ECO:0000256" key="2">
    <source>
        <dbReference type="ARBA" id="ARBA00023186"/>
    </source>
</evidence>
<evidence type="ECO:0000313" key="5">
    <source>
        <dbReference type="Proteomes" id="UP000074119"/>
    </source>
</evidence>
<dbReference type="Gene3D" id="1.10.4190.10">
    <property type="entry name" value="Urease accessory protein UreF"/>
    <property type="match status" value="1"/>
</dbReference>
<comment type="subcellular location">
    <subcellularLocation>
        <location evidence="3">Cytoplasm</location>
    </subcellularLocation>
</comment>
<sequence length="222" mass="24102">MTSPLLHLMHLVSPALPVGAYAYSQGLEYAVERGWVKSLAGAEDWIGEVLSHSLGGLDLPVLQRLHTAWQAGVLDDVAYWNDYLQAARESKELLLEDVQMGEALLRLLVSLEVPNALAWPKGVAVSFATVFALAAQHWQVNSDDALSGFAWSWLENQVAAAIKLVPLGQTDGQRLLLALMPKLETSVSAAKTRDSDDLGVGLPGLAMASAQHETQYSRLFRS</sequence>
<dbReference type="Proteomes" id="UP000074119">
    <property type="component" value="Chromosome"/>
</dbReference>
<dbReference type="KEGG" id="zal:AZF00_00845"/>
<dbReference type="GO" id="GO:0016151">
    <property type="term" value="F:nickel cation binding"/>
    <property type="evidence" value="ECO:0007669"/>
    <property type="project" value="UniProtKB-UniRule"/>
</dbReference>
<dbReference type="PIRSF" id="PIRSF009467">
    <property type="entry name" value="Ureas_acces_UreF"/>
    <property type="match status" value="1"/>
</dbReference>
<dbReference type="AlphaFoldDB" id="A0A127M124"/>
<evidence type="ECO:0000313" key="4">
    <source>
        <dbReference type="EMBL" id="AMO66933.1"/>
    </source>
</evidence>
<accession>A0A127M124</accession>
<gene>
    <name evidence="3" type="primary">ureF</name>
    <name evidence="4" type="ORF">AZF00_00845</name>
</gene>
<dbReference type="Pfam" id="PF01730">
    <property type="entry name" value="UreF"/>
    <property type="match status" value="1"/>
</dbReference>
<proteinExistence type="inferred from homology"/>
<dbReference type="EMBL" id="CP014544">
    <property type="protein sequence ID" value="AMO66933.1"/>
    <property type="molecule type" value="Genomic_DNA"/>
</dbReference>
<dbReference type="PANTHER" id="PTHR33620:SF1">
    <property type="entry name" value="UREASE ACCESSORY PROTEIN F"/>
    <property type="match status" value="1"/>
</dbReference>